<name>C3YED6_BRAFL</name>
<evidence type="ECO:0000256" key="1">
    <source>
        <dbReference type="ARBA" id="ARBA00022737"/>
    </source>
</evidence>
<gene>
    <name evidence="5" type="ORF">BRAFLDRAFT_74249</name>
</gene>
<keyword evidence="4" id="KW-0812">Transmembrane</keyword>
<feature type="repeat" description="NHL" evidence="2">
    <location>
        <begin position="593"/>
        <end position="629"/>
    </location>
</feature>
<feature type="compositionally biased region" description="Basic and acidic residues" evidence="3">
    <location>
        <begin position="1"/>
        <end position="12"/>
    </location>
</feature>
<dbReference type="Pfam" id="PF01436">
    <property type="entry name" value="NHL"/>
    <property type="match status" value="3"/>
</dbReference>
<dbReference type="SUPFAM" id="SSF101898">
    <property type="entry name" value="NHL repeat"/>
    <property type="match status" value="1"/>
</dbReference>
<dbReference type="AlphaFoldDB" id="C3YED6"/>
<keyword evidence="1" id="KW-0677">Repeat</keyword>
<feature type="region of interest" description="Disordered" evidence="3">
    <location>
        <begin position="1"/>
        <end position="27"/>
    </location>
</feature>
<evidence type="ECO:0008006" key="6">
    <source>
        <dbReference type="Google" id="ProtNLM"/>
    </source>
</evidence>
<feature type="repeat" description="NHL" evidence="2">
    <location>
        <begin position="394"/>
        <end position="436"/>
    </location>
</feature>
<dbReference type="InParanoid" id="C3YED6"/>
<evidence type="ECO:0000256" key="4">
    <source>
        <dbReference type="SAM" id="Phobius"/>
    </source>
</evidence>
<accession>C3YED6</accession>
<dbReference type="PANTHER" id="PTHR24104">
    <property type="entry name" value="E3 UBIQUITIN-PROTEIN LIGASE NHLRC1-RELATED"/>
    <property type="match status" value="1"/>
</dbReference>
<dbReference type="InterPro" id="IPR011042">
    <property type="entry name" value="6-blade_b-propeller_TolB-like"/>
</dbReference>
<keyword evidence="4" id="KW-0472">Membrane</keyword>
<dbReference type="PROSITE" id="PS51125">
    <property type="entry name" value="NHL"/>
    <property type="match status" value="3"/>
</dbReference>
<sequence length="669" mass="73761">MKKADNSEHTCEKSCPSQPDISTENHDIINKECTKELDAASVKDNAEDNSASRANHEQDISSHCTNNLENVDEAPTNTIKAEENSASRANHEDISLPCTNNLENVDEAPTTTIKAEENSASRANQEDISLPCTNNLEDLDEEPTSIKPADTCPTVSSLVDAIITMETINSDTGHVDNSTDIEIEPYAVAYETSMLDKTSSNELDEHEPQDTHNRDLLNPMYGADIAQTINNTSEGHELQDPSYMNVDLVNHSNSPQPATGDTQGETVGLKTQTHPIKELLPNVMYNVGNDKDATGGKSSSYHLNIWLVAFAVFLVLVAMLATGLLVGVYHNTQDEGDPMVTPMHVQGSGNFSTFIMITEPTTTNGTNPPILDTTSGLGLQQTEVDTSITIGGFGKTGKKQKNYGKFNMVGGLAVSSTNDILVSDTGNRRVQVFSMKGVFLRSFSTTMKPKQISIDHNHDTLWVVMESKYTTKTKNPFNINHYSREGYILAKYRCGLELQMVTGTALDTLSNSIIITTKRRKWKNGIVGRFGKDSCRMQRFAKRETIFLKWPHSIAVDKKGNIFITDKESHLVFKHDKDGKYLSCFGRIRKGDGVLGNHLLSPRGICVDSLGRIIVADYGNSRVVMFTADGDYIRTIVKIRRPEHVATSREGQLVVSSEGFHAVTIFPKY</sequence>
<organism>
    <name type="scientific">Branchiostoma floridae</name>
    <name type="common">Florida lancelet</name>
    <name type="synonym">Amphioxus</name>
    <dbReference type="NCBI Taxonomy" id="7739"/>
    <lineage>
        <taxon>Eukaryota</taxon>
        <taxon>Metazoa</taxon>
        <taxon>Chordata</taxon>
        <taxon>Cephalochordata</taxon>
        <taxon>Leptocardii</taxon>
        <taxon>Amphioxiformes</taxon>
        <taxon>Branchiostomatidae</taxon>
        <taxon>Branchiostoma</taxon>
    </lineage>
</organism>
<feature type="compositionally biased region" description="Polar residues" evidence="3">
    <location>
        <begin position="61"/>
        <end position="79"/>
    </location>
</feature>
<keyword evidence="4" id="KW-1133">Transmembrane helix</keyword>
<dbReference type="CDD" id="cd05819">
    <property type="entry name" value="NHL"/>
    <property type="match status" value="1"/>
</dbReference>
<feature type="compositionally biased region" description="Basic and acidic residues" evidence="3">
    <location>
        <begin position="80"/>
        <end position="94"/>
    </location>
</feature>
<dbReference type="InterPro" id="IPR050952">
    <property type="entry name" value="TRIM-NHL_E3_ligases"/>
</dbReference>
<feature type="region of interest" description="Disordered" evidence="3">
    <location>
        <begin position="39"/>
        <end position="105"/>
    </location>
</feature>
<feature type="transmembrane region" description="Helical" evidence="4">
    <location>
        <begin position="305"/>
        <end position="329"/>
    </location>
</feature>
<dbReference type="InterPro" id="IPR001258">
    <property type="entry name" value="NHL_repeat"/>
</dbReference>
<reference evidence="5" key="1">
    <citation type="journal article" date="2008" name="Nature">
        <title>The amphioxus genome and the evolution of the chordate karyotype.</title>
        <authorList>
            <consortium name="US DOE Joint Genome Institute (JGI-PGF)"/>
            <person name="Putnam N.H."/>
            <person name="Butts T."/>
            <person name="Ferrier D.E.K."/>
            <person name="Furlong R.F."/>
            <person name="Hellsten U."/>
            <person name="Kawashima T."/>
            <person name="Robinson-Rechavi M."/>
            <person name="Shoguchi E."/>
            <person name="Terry A."/>
            <person name="Yu J.-K."/>
            <person name="Benito-Gutierrez E.L."/>
            <person name="Dubchak I."/>
            <person name="Garcia-Fernandez J."/>
            <person name="Gibson-Brown J.J."/>
            <person name="Grigoriev I.V."/>
            <person name="Horton A.C."/>
            <person name="de Jong P.J."/>
            <person name="Jurka J."/>
            <person name="Kapitonov V.V."/>
            <person name="Kohara Y."/>
            <person name="Kuroki Y."/>
            <person name="Lindquist E."/>
            <person name="Lucas S."/>
            <person name="Osoegawa K."/>
            <person name="Pennacchio L.A."/>
            <person name="Salamov A.A."/>
            <person name="Satou Y."/>
            <person name="Sauka-Spengler T."/>
            <person name="Schmutz J."/>
            <person name="Shin-I T."/>
            <person name="Toyoda A."/>
            <person name="Bronner-Fraser M."/>
            <person name="Fujiyama A."/>
            <person name="Holland L.Z."/>
            <person name="Holland P.W.H."/>
            <person name="Satoh N."/>
            <person name="Rokhsar D.S."/>
        </authorList>
    </citation>
    <scope>NUCLEOTIDE SEQUENCE [LARGE SCALE GENOMIC DNA]</scope>
    <source>
        <strain evidence="5">S238N-H82</strain>
        <tissue evidence="5">Testes</tissue>
    </source>
</reference>
<evidence type="ECO:0000256" key="2">
    <source>
        <dbReference type="PROSITE-ProRule" id="PRU00504"/>
    </source>
</evidence>
<dbReference type="EMBL" id="GG666505">
    <property type="protein sequence ID" value="EEN61444.1"/>
    <property type="molecule type" value="Genomic_DNA"/>
</dbReference>
<protein>
    <recommendedName>
        <fullName evidence="6">SMP-30/Gluconolactonase/LRE-like region domain-containing protein</fullName>
    </recommendedName>
</protein>
<dbReference type="eggNOG" id="KOG2177">
    <property type="taxonomic scope" value="Eukaryota"/>
</dbReference>
<dbReference type="PANTHER" id="PTHR24104:SF50">
    <property type="entry name" value="SMP-30_GLUCONOLACTONASE_LRE-LIKE REGION DOMAIN-CONTAINING PROTEIN"/>
    <property type="match status" value="1"/>
</dbReference>
<feature type="repeat" description="NHL" evidence="2">
    <location>
        <begin position="537"/>
        <end position="578"/>
    </location>
</feature>
<dbReference type="Gene3D" id="2.120.10.30">
    <property type="entry name" value="TolB, C-terminal domain"/>
    <property type="match status" value="1"/>
</dbReference>
<proteinExistence type="predicted"/>
<evidence type="ECO:0000256" key="3">
    <source>
        <dbReference type="SAM" id="MobiDB-lite"/>
    </source>
</evidence>
<evidence type="ECO:0000313" key="5">
    <source>
        <dbReference type="EMBL" id="EEN61444.1"/>
    </source>
</evidence>